<comment type="caution">
    <text evidence="1">The sequence shown here is derived from an EMBL/GenBank/DDBJ whole genome shotgun (WGS) entry which is preliminary data.</text>
</comment>
<dbReference type="EMBL" id="CAJOBJ010219999">
    <property type="protein sequence ID" value="CAF5031027.1"/>
    <property type="molecule type" value="Genomic_DNA"/>
</dbReference>
<sequence>MGPRGPHNVNVGLKQVKKFHNLLDEIG</sequence>
<gene>
    <name evidence="1" type="ORF">GIL414_LOCUS58901</name>
</gene>
<protein>
    <submittedName>
        <fullName evidence="1">Uncharacterized protein</fullName>
    </submittedName>
</protein>
<proteinExistence type="predicted"/>
<accession>A0A8S3DT28</accession>
<feature type="non-terminal residue" evidence="1">
    <location>
        <position position="27"/>
    </location>
</feature>
<dbReference type="Proteomes" id="UP000681720">
    <property type="component" value="Unassembled WGS sequence"/>
</dbReference>
<evidence type="ECO:0000313" key="2">
    <source>
        <dbReference type="Proteomes" id="UP000681720"/>
    </source>
</evidence>
<name>A0A8S3DT28_9BILA</name>
<evidence type="ECO:0000313" key="1">
    <source>
        <dbReference type="EMBL" id="CAF5031027.1"/>
    </source>
</evidence>
<dbReference type="AlphaFoldDB" id="A0A8S3DT28"/>
<organism evidence="1 2">
    <name type="scientific">Rotaria magnacalcarata</name>
    <dbReference type="NCBI Taxonomy" id="392030"/>
    <lineage>
        <taxon>Eukaryota</taxon>
        <taxon>Metazoa</taxon>
        <taxon>Spiralia</taxon>
        <taxon>Gnathifera</taxon>
        <taxon>Rotifera</taxon>
        <taxon>Eurotatoria</taxon>
        <taxon>Bdelloidea</taxon>
        <taxon>Philodinida</taxon>
        <taxon>Philodinidae</taxon>
        <taxon>Rotaria</taxon>
    </lineage>
</organism>
<reference evidence="1" key="1">
    <citation type="submission" date="2021-02" db="EMBL/GenBank/DDBJ databases">
        <authorList>
            <person name="Nowell W R."/>
        </authorList>
    </citation>
    <scope>NUCLEOTIDE SEQUENCE</scope>
</reference>